<keyword evidence="3" id="KW-0804">Transcription</keyword>
<dbReference type="SUPFAM" id="SSF46955">
    <property type="entry name" value="Putative DNA-binding domain"/>
    <property type="match status" value="1"/>
</dbReference>
<gene>
    <name evidence="5" type="ORF">SAMN05428998_10912</name>
</gene>
<evidence type="ECO:0000259" key="4">
    <source>
        <dbReference type="PROSITE" id="PS50937"/>
    </source>
</evidence>
<organism evidence="5 6">
    <name type="scientific">Tistlia consotensis USBA 355</name>
    <dbReference type="NCBI Taxonomy" id="560819"/>
    <lineage>
        <taxon>Bacteria</taxon>
        <taxon>Pseudomonadati</taxon>
        <taxon>Pseudomonadota</taxon>
        <taxon>Alphaproteobacteria</taxon>
        <taxon>Rhodospirillales</taxon>
        <taxon>Rhodovibrionaceae</taxon>
        <taxon>Tistlia</taxon>
    </lineage>
</organism>
<protein>
    <submittedName>
        <fullName evidence="5">MerR family transcriptional regulator, mercuric resistance operon regulatory protein</fullName>
    </submittedName>
</protein>
<dbReference type="InterPro" id="IPR009061">
    <property type="entry name" value="DNA-bd_dom_put_sf"/>
</dbReference>
<evidence type="ECO:0000256" key="2">
    <source>
        <dbReference type="ARBA" id="ARBA00023125"/>
    </source>
</evidence>
<dbReference type="Pfam" id="PF09278">
    <property type="entry name" value="MerR-DNA-bind"/>
    <property type="match status" value="1"/>
</dbReference>
<dbReference type="InterPro" id="IPR000551">
    <property type="entry name" value="MerR-type_HTH_dom"/>
</dbReference>
<dbReference type="GO" id="GO:0003700">
    <property type="term" value="F:DNA-binding transcription factor activity"/>
    <property type="evidence" value="ECO:0007669"/>
    <property type="project" value="InterPro"/>
</dbReference>
<dbReference type="Proteomes" id="UP000192917">
    <property type="component" value="Unassembled WGS sequence"/>
</dbReference>
<evidence type="ECO:0000313" key="6">
    <source>
        <dbReference type="Proteomes" id="UP000192917"/>
    </source>
</evidence>
<dbReference type="EMBL" id="FWZX01000009">
    <property type="protein sequence ID" value="SMF26495.1"/>
    <property type="molecule type" value="Genomic_DNA"/>
</dbReference>
<accession>A0A1Y6BYB7</accession>
<dbReference type="AlphaFoldDB" id="A0A1Y6BYB7"/>
<dbReference type="PANTHER" id="PTHR30204:SF92">
    <property type="entry name" value="HTH-TYPE TRANSCRIPTIONAL REGULATOR ZNTR"/>
    <property type="match status" value="1"/>
</dbReference>
<dbReference type="CDD" id="cd04785">
    <property type="entry name" value="HTH_CadR-PbrR-like"/>
    <property type="match status" value="1"/>
</dbReference>
<dbReference type="InterPro" id="IPR047057">
    <property type="entry name" value="MerR_fam"/>
</dbReference>
<dbReference type="Gene3D" id="1.10.1660.10">
    <property type="match status" value="1"/>
</dbReference>
<dbReference type="SMART" id="SM00422">
    <property type="entry name" value="HTH_MERR"/>
    <property type="match status" value="1"/>
</dbReference>
<sequence>MKHRDKEMGRSTLGIGALSERSGVNIETIRYYERIGIMPEPPRTAGGQRVYDAGHLGRLVFIRRSRELGFSLDEIRTLLHLADGGDYSCGQVHEMTLAHIADIRRKIADLRRMERVLREMAANCAGGEMPECPILEALSA</sequence>
<dbReference type="InterPro" id="IPR015358">
    <property type="entry name" value="Tscrpt_reg_MerR_DNA-bd"/>
</dbReference>
<dbReference type="PROSITE" id="PS00552">
    <property type="entry name" value="HTH_MERR_1"/>
    <property type="match status" value="1"/>
</dbReference>
<evidence type="ECO:0000256" key="3">
    <source>
        <dbReference type="ARBA" id="ARBA00023163"/>
    </source>
</evidence>
<feature type="domain" description="HTH merR-type" evidence="4">
    <location>
        <begin position="12"/>
        <end position="81"/>
    </location>
</feature>
<keyword evidence="2" id="KW-0238">DNA-binding</keyword>
<dbReference type="GO" id="GO:0003677">
    <property type="term" value="F:DNA binding"/>
    <property type="evidence" value="ECO:0007669"/>
    <property type="project" value="UniProtKB-KW"/>
</dbReference>
<dbReference type="Pfam" id="PF00376">
    <property type="entry name" value="MerR"/>
    <property type="match status" value="1"/>
</dbReference>
<dbReference type="PROSITE" id="PS50937">
    <property type="entry name" value="HTH_MERR_2"/>
    <property type="match status" value="1"/>
</dbReference>
<evidence type="ECO:0000256" key="1">
    <source>
        <dbReference type="ARBA" id="ARBA00023015"/>
    </source>
</evidence>
<dbReference type="PRINTS" id="PR00040">
    <property type="entry name" value="HTHMERR"/>
</dbReference>
<keyword evidence="6" id="KW-1185">Reference proteome</keyword>
<name>A0A1Y6BYB7_9PROT</name>
<dbReference type="PANTHER" id="PTHR30204">
    <property type="entry name" value="REDOX-CYCLING DRUG-SENSING TRANSCRIPTIONAL ACTIVATOR SOXR"/>
    <property type="match status" value="1"/>
</dbReference>
<dbReference type="RefSeq" id="WP_235017120.1">
    <property type="nucleotide sequence ID" value="NZ_FWZX01000009.1"/>
</dbReference>
<proteinExistence type="predicted"/>
<evidence type="ECO:0000313" key="5">
    <source>
        <dbReference type="EMBL" id="SMF26495.1"/>
    </source>
</evidence>
<dbReference type="STRING" id="560819.SAMN05428998_10912"/>
<keyword evidence="1" id="KW-0805">Transcription regulation</keyword>
<reference evidence="5 6" key="1">
    <citation type="submission" date="2017-04" db="EMBL/GenBank/DDBJ databases">
        <authorList>
            <person name="Afonso C.L."/>
            <person name="Miller P.J."/>
            <person name="Scott M.A."/>
            <person name="Spackman E."/>
            <person name="Goraichik I."/>
            <person name="Dimitrov K.M."/>
            <person name="Suarez D.L."/>
            <person name="Swayne D.E."/>
        </authorList>
    </citation>
    <scope>NUCLEOTIDE SEQUENCE [LARGE SCALE GENOMIC DNA]</scope>
    <source>
        <strain evidence="5 6">USBA 355</strain>
    </source>
</reference>